<accession>A0A7V4WLC0</accession>
<dbReference type="PANTHER" id="PTHR33516:SF2">
    <property type="entry name" value="LEXA REPRESSOR-RELATED"/>
    <property type="match status" value="1"/>
</dbReference>
<reference evidence="2" key="1">
    <citation type="journal article" date="2020" name="mSystems">
        <title>Genome- and Community-Level Interaction Insights into Carbon Utilization and Element Cycling Functions of Hydrothermarchaeota in Hydrothermal Sediment.</title>
        <authorList>
            <person name="Zhou Z."/>
            <person name="Liu Y."/>
            <person name="Xu W."/>
            <person name="Pan J."/>
            <person name="Luo Z.H."/>
            <person name="Li M."/>
        </authorList>
    </citation>
    <scope>NUCLEOTIDE SEQUENCE [LARGE SCALE GENOMIC DNA]</scope>
    <source>
        <strain evidence="2">SpSt-82</strain>
    </source>
</reference>
<dbReference type="InterPro" id="IPR036286">
    <property type="entry name" value="LexA/Signal_pep-like_sf"/>
</dbReference>
<dbReference type="CDD" id="cd06529">
    <property type="entry name" value="S24_LexA-like"/>
    <property type="match status" value="1"/>
</dbReference>
<dbReference type="AlphaFoldDB" id="A0A7V4WLC0"/>
<comment type="caution">
    <text evidence="2">The sequence shown here is derived from an EMBL/GenBank/DDBJ whole genome shotgun (WGS) entry which is preliminary data.</text>
</comment>
<dbReference type="PANTHER" id="PTHR33516">
    <property type="entry name" value="LEXA REPRESSOR"/>
    <property type="match status" value="1"/>
</dbReference>
<protein>
    <recommendedName>
        <fullName evidence="1">Peptidase S24/S26A/S26B/S26C domain-containing protein</fullName>
    </recommendedName>
</protein>
<feature type="domain" description="Peptidase S24/S26A/S26B/S26C" evidence="1">
    <location>
        <begin position="1"/>
        <end position="62"/>
    </location>
</feature>
<dbReference type="SUPFAM" id="SSF51306">
    <property type="entry name" value="LexA/Signal peptidase"/>
    <property type="match status" value="1"/>
</dbReference>
<evidence type="ECO:0000259" key="1">
    <source>
        <dbReference type="Pfam" id="PF00717"/>
    </source>
</evidence>
<proteinExistence type="predicted"/>
<organism evidence="2">
    <name type="scientific">Candidatus Caldatribacterium saccharofermentans</name>
    <dbReference type="NCBI Taxonomy" id="1454753"/>
    <lineage>
        <taxon>Bacteria</taxon>
        <taxon>Pseudomonadati</taxon>
        <taxon>Atribacterota</taxon>
        <taxon>Atribacteria</taxon>
        <taxon>Atribacterales</taxon>
        <taxon>Candidatus Caldatribacteriaceae</taxon>
        <taxon>Candidatus Caldatribacterium</taxon>
    </lineage>
</organism>
<gene>
    <name evidence="2" type="ORF">ENW11_05490</name>
</gene>
<sequence length="75" mass="8658">MVLFSPDLEVQSGDIAVVEVDEEGLTVKQVFLRGNLVVLQPRNSRYEPRILEREEVSIRGKVLLVLNYLNHLRRV</sequence>
<dbReference type="EMBL" id="DTIY01000036">
    <property type="protein sequence ID" value="HGY39243.1"/>
    <property type="molecule type" value="Genomic_DNA"/>
</dbReference>
<dbReference type="InterPro" id="IPR015927">
    <property type="entry name" value="Peptidase_S24_S26A/B/C"/>
</dbReference>
<dbReference type="InterPro" id="IPR039418">
    <property type="entry name" value="LexA-like"/>
</dbReference>
<evidence type="ECO:0000313" key="2">
    <source>
        <dbReference type="EMBL" id="HGY39243.1"/>
    </source>
</evidence>
<name>A0A7V4WLC0_9BACT</name>
<dbReference type="InterPro" id="IPR050077">
    <property type="entry name" value="LexA_repressor"/>
</dbReference>
<dbReference type="Gene3D" id="2.10.109.10">
    <property type="entry name" value="Umud Fragment, subunit A"/>
    <property type="match status" value="1"/>
</dbReference>
<dbReference type="Pfam" id="PF00717">
    <property type="entry name" value="Peptidase_S24"/>
    <property type="match status" value="1"/>
</dbReference>